<protein>
    <recommendedName>
        <fullName evidence="4">Secreted protein</fullName>
    </recommendedName>
</protein>
<accession>A0ABT5BV22</accession>
<sequence>MLHPRWLAAVVVLAGALTGGDAWAEAQRLRIAYEAHDGCPDAEAFLREVTARTDRARAAAADEAALDVRVRITSSEGRSRGRITLGKGADARVREVDGATCGEVVAALALITALRVDPTASLDPQPPAAGPRSSEVPDAGGAPGAPGAGGAPDAAAPAAADPGGPAQPAAAGVSAEGAPGAGSPPQLAPPPPASPPPAARPATAPIGLPSPVAGASRSPQPRRPVERPWTLGLQGSAVSGVAPEALLGGGPFVELRADLGLGAALRVAAEVASTGAVDAGPGGARFLRGIGRVDACADLVRPARRLSLGPCVGAEGGFLHGSGLVGKAISDVEEGTVPWASLGLLARVTASLGALLRVDAQGGPEFPLVRRSFVFENPAQLIHEVPAVTWTLRVGAGLSL</sequence>
<evidence type="ECO:0000313" key="3">
    <source>
        <dbReference type="Proteomes" id="UP001217485"/>
    </source>
</evidence>
<name>A0ABT5BV22_9BACT</name>
<feature type="compositionally biased region" description="Gly residues" evidence="1">
    <location>
        <begin position="141"/>
        <end position="150"/>
    </location>
</feature>
<organism evidence="2 3">
    <name type="scientific">Sorangium atrum</name>
    <dbReference type="NCBI Taxonomy" id="2995308"/>
    <lineage>
        <taxon>Bacteria</taxon>
        <taxon>Pseudomonadati</taxon>
        <taxon>Myxococcota</taxon>
        <taxon>Polyangia</taxon>
        <taxon>Polyangiales</taxon>
        <taxon>Polyangiaceae</taxon>
        <taxon>Sorangium</taxon>
    </lineage>
</organism>
<comment type="caution">
    <text evidence="2">The sequence shown here is derived from an EMBL/GenBank/DDBJ whole genome shotgun (WGS) entry which is preliminary data.</text>
</comment>
<reference evidence="2 3" key="1">
    <citation type="submission" date="2023-01" db="EMBL/GenBank/DDBJ databases">
        <title>Minimal conservation of predation-associated metabolite biosynthetic gene clusters underscores biosynthetic potential of Myxococcota including descriptions for ten novel species: Archangium lansinium sp. nov., Myxococcus landrumus sp. nov., Nannocystis bai.</title>
        <authorList>
            <person name="Ahearne A."/>
            <person name="Stevens C."/>
            <person name="Dowd S."/>
        </authorList>
    </citation>
    <scope>NUCLEOTIDE SEQUENCE [LARGE SCALE GENOMIC DNA]</scope>
    <source>
        <strain evidence="2 3">WIWO2</strain>
    </source>
</reference>
<dbReference type="EMBL" id="JAQNDK010000001">
    <property type="protein sequence ID" value="MDC0677583.1"/>
    <property type="molecule type" value="Genomic_DNA"/>
</dbReference>
<feature type="region of interest" description="Disordered" evidence="1">
    <location>
        <begin position="121"/>
        <end position="227"/>
    </location>
</feature>
<feature type="compositionally biased region" description="Pro residues" evidence="1">
    <location>
        <begin position="186"/>
        <end position="199"/>
    </location>
</feature>
<evidence type="ECO:0000313" key="2">
    <source>
        <dbReference type="EMBL" id="MDC0677583.1"/>
    </source>
</evidence>
<dbReference type="RefSeq" id="WP_272094338.1">
    <property type="nucleotide sequence ID" value="NZ_JAQNDK010000001.1"/>
</dbReference>
<evidence type="ECO:0008006" key="4">
    <source>
        <dbReference type="Google" id="ProtNLM"/>
    </source>
</evidence>
<evidence type="ECO:0000256" key="1">
    <source>
        <dbReference type="SAM" id="MobiDB-lite"/>
    </source>
</evidence>
<dbReference type="Proteomes" id="UP001217485">
    <property type="component" value="Unassembled WGS sequence"/>
</dbReference>
<feature type="compositionally biased region" description="Low complexity" evidence="1">
    <location>
        <begin position="151"/>
        <end position="185"/>
    </location>
</feature>
<proteinExistence type="predicted"/>
<keyword evidence="3" id="KW-1185">Reference proteome</keyword>
<gene>
    <name evidence="2" type="ORF">POL72_07490</name>
</gene>